<gene>
    <name evidence="2" type="ORF">B7Z01_00925</name>
</gene>
<protein>
    <recommendedName>
        <fullName evidence="4">BrnA antitoxin family protein</fullName>
    </recommendedName>
</protein>
<name>A0A258FTH2_9CAUL</name>
<evidence type="ECO:0000313" key="2">
    <source>
        <dbReference type="EMBL" id="OYX35910.1"/>
    </source>
</evidence>
<feature type="region of interest" description="Disordered" evidence="1">
    <location>
        <begin position="1"/>
        <end position="20"/>
    </location>
</feature>
<dbReference type="InterPro" id="IPR025528">
    <property type="entry name" value="BrnA_antitoxin"/>
</dbReference>
<comment type="caution">
    <text evidence="2">The sequence shown here is derived from an EMBL/GenBank/DDBJ whole genome shotgun (WGS) entry which is preliminary data.</text>
</comment>
<dbReference type="Proteomes" id="UP000215595">
    <property type="component" value="Unassembled WGS sequence"/>
</dbReference>
<sequence>MSKASGVSEAPAEFDLDLDQAPELTAERAANLRPASEVFPEYVLAQFARSPGRPRKPSPKVQLTLRLDAEIIDFYKAGGSGWQSRMNAALRKGAGFTD</sequence>
<evidence type="ECO:0000313" key="3">
    <source>
        <dbReference type="Proteomes" id="UP000215595"/>
    </source>
</evidence>
<dbReference type="EMBL" id="NCEB01000002">
    <property type="protein sequence ID" value="OYX35910.1"/>
    <property type="molecule type" value="Genomic_DNA"/>
</dbReference>
<proteinExistence type="predicted"/>
<dbReference type="AlphaFoldDB" id="A0A258FTH2"/>
<accession>A0A258FTH2</accession>
<dbReference type="Pfam" id="PF14384">
    <property type="entry name" value="BrnA_antitoxin"/>
    <property type="match status" value="1"/>
</dbReference>
<evidence type="ECO:0000256" key="1">
    <source>
        <dbReference type="SAM" id="MobiDB-lite"/>
    </source>
</evidence>
<reference evidence="2 3" key="1">
    <citation type="submission" date="2017-03" db="EMBL/GenBank/DDBJ databases">
        <title>Lifting the veil on microbial sulfur biogeochemistry in mining wastewaters.</title>
        <authorList>
            <person name="Kantor R.S."/>
            <person name="Colenbrander Nelson T."/>
            <person name="Marshall S."/>
            <person name="Bennett D."/>
            <person name="Apte S."/>
            <person name="Camacho D."/>
            <person name="Thomas B.C."/>
            <person name="Warren L.A."/>
            <person name="Banfield J.F."/>
        </authorList>
    </citation>
    <scope>NUCLEOTIDE SEQUENCE [LARGE SCALE GENOMIC DNA]</scope>
    <source>
        <strain evidence="2">32-69-9</strain>
    </source>
</reference>
<organism evidence="2 3">
    <name type="scientific">Brevundimonas subvibrioides</name>
    <dbReference type="NCBI Taxonomy" id="74313"/>
    <lineage>
        <taxon>Bacteria</taxon>
        <taxon>Pseudomonadati</taxon>
        <taxon>Pseudomonadota</taxon>
        <taxon>Alphaproteobacteria</taxon>
        <taxon>Caulobacterales</taxon>
        <taxon>Caulobacteraceae</taxon>
        <taxon>Brevundimonas</taxon>
    </lineage>
</organism>
<evidence type="ECO:0008006" key="4">
    <source>
        <dbReference type="Google" id="ProtNLM"/>
    </source>
</evidence>